<reference evidence="2 3" key="1">
    <citation type="journal article" date="2013" name="J. Biotechnol.">
        <title>Establishment and interpretation of the genome sequence of the phytopathogenic fungus Rhizoctonia solani AG1-IB isolate 7/3/14.</title>
        <authorList>
            <person name="Wibberg D.W."/>
            <person name="Jelonek L.J."/>
            <person name="Rupp O.R."/>
            <person name="Hennig M.H."/>
            <person name="Eikmeyer F.E."/>
            <person name="Goesmann A.G."/>
            <person name="Hartmann A.H."/>
            <person name="Borriss R.B."/>
            <person name="Grosch R.G."/>
            <person name="Puehler A.P."/>
            <person name="Schlueter A.S."/>
        </authorList>
    </citation>
    <scope>NUCLEOTIDE SEQUENCE [LARGE SCALE GENOMIC DNA]</scope>
    <source>
        <strain evidence="3">AG1-IB / isolate 7/3/14</strain>
    </source>
</reference>
<accession>M5CHA5</accession>
<gene>
    <name evidence="2" type="ORF">BN14_11683</name>
</gene>
<comment type="caution">
    <text evidence="2">The sequence shown here is derived from an EMBL/GenBank/DDBJ whole genome shotgun (WGS) entry which is preliminary data.</text>
</comment>
<proteinExistence type="predicted"/>
<dbReference type="EMBL" id="CAOJ01017243">
    <property type="protein sequence ID" value="CCO37527.1"/>
    <property type="molecule type" value="Genomic_DNA"/>
</dbReference>
<evidence type="ECO:0000313" key="2">
    <source>
        <dbReference type="EMBL" id="CCO37527.1"/>
    </source>
</evidence>
<dbReference type="AlphaFoldDB" id="M5CHA5"/>
<name>M5CHA5_THACB</name>
<dbReference type="HOGENOM" id="CLU_512084_0_0_1"/>
<organism evidence="2 3">
    <name type="scientific">Thanatephorus cucumeris (strain AG1-IB / isolate 7/3/14)</name>
    <name type="common">Lettuce bottom rot fungus</name>
    <name type="synonym">Rhizoctonia solani</name>
    <dbReference type="NCBI Taxonomy" id="1108050"/>
    <lineage>
        <taxon>Eukaryota</taxon>
        <taxon>Fungi</taxon>
        <taxon>Dikarya</taxon>
        <taxon>Basidiomycota</taxon>
        <taxon>Agaricomycotina</taxon>
        <taxon>Agaricomycetes</taxon>
        <taxon>Cantharellales</taxon>
        <taxon>Ceratobasidiaceae</taxon>
        <taxon>Rhizoctonia</taxon>
        <taxon>Rhizoctonia solani AG-1</taxon>
    </lineage>
</organism>
<feature type="region of interest" description="Disordered" evidence="1">
    <location>
        <begin position="115"/>
        <end position="187"/>
    </location>
</feature>
<protein>
    <submittedName>
        <fullName evidence="2">Uncharacterized protein</fullName>
    </submittedName>
</protein>
<evidence type="ECO:0000313" key="3">
    <source>
        <dbReference type="Proteomes" id="UP000012065"/>
    </source>
</evidence>
<dbReference type="Proteomes" id="UP000012065">
    <property type="component" value="Unassembled WGS sequence"/>
</dbReference>
<evidence type="ECO:0000256" key="1">
    <source>
        <dbReference type="SAM" id="MobiDB-lite"/>
    </source>
</evidence>
<sequence length="448" mass="50946">MVHHSVLEPVQEVEIIDQDEIETIRDTTPRIDNHTPPPMHPTPIDQVIPRCQPCMDRGRYSFCDRLWPFCTKCEAEDTAERCFHSYMERPTQSQPIRDLQDSPQLNHEIVRQTNQAHAVPAVPPPAARPRRAASAAPVLQATFVPPSRMARRQNERRRSQSPPPPPTTPRETSRVRSPQRSRSAQELRQIRDLQLERIAFLRAELQLAEREAGLTHSSATLSAADQHTKDAAPEVRTALAQPPIHVDPIRSPVAGLPTTNSDFIAGSIYAGDSYAERKRPPIIPGLVGNREFAYIPDSVRRMFTGSNSWSTEVSLWYFSDEYAANPSKHGRLNDTIVLNADNQLEHRRAELPKLDESTITIPQFIRCWQRIAGFLHAIDHPDSHAWDAHVKLMMGQPDFFEAFPKWRAYCGLTHILNEVTVTYERELMRAEARRVHTRSHNGNNDVTA</sequence>